<evidence type="ECO:0008006" key="3">
    <source>
        <dbReference type="Google" id="ProtNLM"/>
    </source>
</evidence>
<reference evidence="1 2" key="1">
    <citation type="submission" date="2016-10" db="EMBL/GenBank/DDBJ databases">
        <authorList>
            <person name="de Groot N.N."/>
        </authorList>
    </citation>
    <scope>NUCLEOTIDE SEQUENCE [LARGE SCALE GENOMIC DNA]</scope>
    <source>
        <strain evidence="2">L7-484,KACC 16230,DSM 25025</strain>
    </source>
</reference>
<gene>
    <name evidence="1" type="ORF">SAMN05192530_12213</name>
</gene>
<evidence type="ECO:0000313" key="2">
    <source>
        <dbReference type="Proteomes" id="UP000198793"/>
    </source>
</evidence>
<dbReference type="AlphaFoldDB" id="A0A1H0NIB5"/>
<dbReference type="OrthoDB" id="1495368at2"/>
<dbReference type="RefSeq" id="WP_090677289.1">
    <property type="nucleotide sequence ID" value="NZ_FNIT01000022.1"/>
</dbReference>
<organism evidence="1 2">
    <name type="scientific">Aureimonas jatrophae</name>
    <dbReference type="NCBI Taxonomy" id="1166073"/>
    <lineage>
        <taxon>Bacteria</taxon>
        <taxon>Pseudomonadati</taxon>
        <taxon>Pseudomonadota</taxon>
        <taxon>Alphaproteobacteria</taxon>
        <taxon>Hyphomicrobiales</taxon>
        <taxon>Aurantimonadaceae</taxon>
        <taxon>Aureimonas</taxon>
    </lineage>
</organism>
<proteinExistence type="predicted"/>
<dbReference type="Pfam" id="PF12599">
    <property type="entry name" value="DUF3768"/>
    <property type="match status" value="1"/>
</dbReference>
<keyword evidence="2" id="KW-1185">Reference proteome</keyword>
<name>A0A1H0NIB5_9HYPH</name>
<dbReference type="Proteomes" id="UP000198793">
    <property type="component" value="Unassembled WGS sequence"/>
</dbReference>
<accession>A0A1H0NIB5</accession>
<protein>
    <recommendedName>
        <fullName evidence="3">DUF3768 domain-containing protein</fullName>
    </recommendedName>
</protein>
<dbReference type="InterPro" id="IPR022243">
    <property type="entry name" value="DUF3768"/>
</dbReference>
<sequence>MIALSTAAGNGDHAASLARTARIASLNDALRQTFRGGHVVMTRGVSAFGEAVRGRVLAGVKRFDAFTTDNDPHGEHDFGSVTVEGTVFFWKIDPYDLDLRGGSPDPADPDVTCRVLTIMRADEY</sequence>
<evidence type="ECO:0000313" key="1">
    <source>
        <dbReference type="EMBL" id="SDO92409.1"/>
    </source>
</evidence>
<dbReference type="EMBL" id="FNIT01000022">
    <property type="protein sequence ID" value="SDO92409.1"/>
    <property type="molecule type" value="Genomic_DNA"/>
</dbReference>